<dbReference type="Pfam" id="PF04151">
    <property type="entry name" value="PPC"/>
    <property type="match status" value="1"/>
</dbReference>
<evidence type="ECO:0000256" key="1">
    <source>
        <dbReference type="SAM" id="SignalP"/>
    </source>
</evidence>
<evidence type="ECO:0000313" key="4">
    <source>
        <dbReference type="Proteomes" id="UP000278085"/>
    </source>
</evidence>
<organism evidence="3 4">
    <name type="scientific">Massilia atriviolacea</name>
    <dbReference type="NCBI Taxonomy" id="2495579"/>
    <lineage>
        <taxon>Bacteria</taxon>
        <taxon>Pseudomonadati</taxon>
        <taxon>Pseudomonadota</taxon>
        <taxon>Betaproteobacteria</taxon>
        <taxon>Burkholderiales</taxon>
        <taxon>Oxalobacteraceae</taxon>
        <taxon>Telluria group</taxon>
        <taxon>Massilia</taxon>
    </lineage>
</organism>
<reference evidence="3 4" key="1">
    <citation type="submission" date="2018-12" db="EMBL/GenBank/DDBJ databases">
        <authorList>
            <person name="Yang E."/>
        </authorList>
    </citation>
    <scope>NUCLEOTIDE SEQUENCE [LARGE SCALE GENOMIC DNA]</scope>
    <source>
        <strain evidence="3 4">SOD</strain>
    </source>
</reference>
<keyword evidence="1" id="KW-0732">Signal</keyword>
<feature type="domain" description="Peptidase C-terminal archaeal/bacterial" evidence="2">
    <location>
        <begin position="533"/>
        <end position="600"/>
    </location>
</feature>
<dbReference type="Gene3D" id="2.60.120.380">
    <property type="match status" value="2"/>
</dbReference>
<dbReference type="SUPFAM" id="SSF55486">
    <property type="entry name" value="Metalloproteases ('zincins'), catalytic domain"/>
    <property type="match status" value="1"/>
</dbReference>
<gene>
    <name evidence="3" type="ORF">EJB06_08970</name>
</gene>
<dbReference type="RefSeq" id="WP_126073666.1">
    <property type="nucleotide sequence ID" value="NZ_CP051166.1"/>
</dbReference>
<evidence type="ECO:0000259" key="2">
    <source>
        <dbReference type="Pfam" id="PF04151"/>
    </source>
</evidence>
<accession>A0A430HP18</accession>
<name>A0A430HP18_9BURK</name>
<keyword evidence="4" id="KW-1185">Reference proteome</keyword>
<dbReference type="EMBL" id="RXLQ01000004">
    <property type="protein sequence ID" value="RSZ59295.1"/>
    <property type="molecule type" value="Genomic_DNA"/>
</dbReference>
<evidence type="ECO:0000313" key="3">
    <source>
        <dbReference type="EMBL" id="RSZ59295.1"/>
    </source>
</evidence>
<sequence>MRSSHTLFLLMAAAFAGSAGAHTETASAQGARPAAGQQIGSVDAVLSGFAAQNANGRTLQVQSVGGNTVAAHIRDYADKNGVVSITGTAVDTPDSVFVLKGNKKAVYGYLLKYDSRKAWEYTTDSAGKVWLTEVPITKIVPDFDPEFRDKRTPSMLALAVSHPVYSPMALRQARHLGPYQNEDVTQLQSKPGSPYVFYLNTTAVMSGSTPLNGVTKENMYRAWQSIADQYSMLNLNVTTSRAVYDAARTANVLRTGIINFINQDGRSFAPLRSFGTTAAGTLYRNPSSGFDYGYGIGMTGAHEVGHQMGMNHDRGGSGGEYFEGIAAYQWGPIMGNYWMGGGWANQLFTWSRGEYTTASNFEDDLRIMNVDEAVPYMADDIPDTRALVLGTGGAIDPTRNFGQIERNTDTDTFTFTTTGSTTLNLRIDPLEYLRMLDVDASIYNAAGAVVARSNLAVNRSAQFTNLSLPAGSYRLVVRGGAEGTPANGFSTYSSLGWYGMKGTLAGAGGTGYPVLNNGVALAGQGAATGGWQYFTIDVAAGKTQVAFALNGANGDADMFVKLGGTPTTASYNCKSDGPSSVENCTVNAPAAGRYYVGVYAYAAYNNLSVKATYAP</sequence>
<dbReference type="Proteomes" id="UP000278085">
    <property type="component" value="Unassembled WGS sequence"/>
</dbReference>
<dbReference type="OrthoDB" id="220114at2"/>
<dbReference type="InterPro" id="IPR007280">
    <property type="entry name" value="Peptidase_C_arc/bac"/>
</dbReference>
<dbReference type="AlphaFoldDB" id="A0A430HP18"/>
<comment type="caution">
    <text evidence="3">The sequence shown here is derived from an EMBL/GenBank/DDBJ whole genome shotgun (WGS) entry which is preliminary data.</text>
</comment>
<feature type="signal peptide" evidence="1">
    <location>
        <begin position="1"/>
        <end position="21"/>
    </location>
</feature>
<proteinExistence type="predicted"/>
<feature type="chain" id="PRO_5019136436" description="Peptidase C-terminal archaeal/bacterial domain-containing protein" evidence="1">
    <location>
        <begin position="22"/>
        <end position="615"/>
    </location>
</feature>
<protein>
    <recommendedName>
        <fullName evidence="2">Peptidase C-terminal archaeal/bacterial domain-containing protein</fullName>
    </recommendedName>
</protein>